<dbReference type="InterPro" id="IPR055122">
    <property type="entry name" value="Med14_N"/>
</dbReference>
<dbReference type="GO" id="GO:0003712">
    <property type="term" value="F:transcription coregulator activity"/>
    <property type="evidence" value="ECO:0007669"/>
    <property type="project" value="UniProtKB-UniRule"/>
</dbReference>
<dbReference type="InterPro" id="IPR055114">
    <property type="entry name" value="Med14_RM6"/>
</dbReference>
<protein>
    <recommendedName>
        <fullName evidence="7">Mediator of RNA polymerase II transcription subunit 14</fullName>
    </recommendedName>
    <alternativeName>
        <fullName evidence="7">Mediator complex subunit 14</fullName>
    </alternativeName>
</protein>
<accession>A0A0K0E1Q9</accession>
<evidence type="ECO:0000256" key="5">
    <source>
        <dbReference type="ARBA" id="ARBA00023163"/>
    </source>
</evidence>
<evidence type="ECO:0000256" key="2">
    <source>
        <dbReference type="ARBA" id="ARBA00007813"/>
    </source>
</evidence>
<evidence type="ECO:0000256" key="7">
    <source>
        <dbReference type="RuleBase" id="RU365082"/>
    </source>
</evidence>
<keyword evidence="5 7" id="KW-0804">Transcription</keyword>
<comment type="function">
    <text evidence="7">Component of the Mediator complex, a coactivator involved in the regulated transcription of nearly all RNA polymerase II-dependent genes. Mediator functions as a bridge to convey information from gene-specific regulatory proteins to the basal RNA polymerase II transcription machinery. Mediator is recruited to promoters by direct interactions with regulatory proteins and serves as a scaffold for the assembly of a functional preinitiation complex with RNA polymerase II and the general transcription factors.</text>
</comment>
<feature type="domain" description="Mediator complex subunit MED14 N-terminal" evidence="8">
    <location>
        <begin position="69"/>
        <end position="258"/>
    </location>
</feature>
<dbReference type="GO" id="GO:0016592">
    <property type="term" value="C:mediator complex"/>
    <property type="evidence" value="ECO:0007669"/>
    <property type="project" value="UniProtKB-UniRule"/>
</dbReference>
<comment type="subunit">
    <text evidence="7">Component of the Mediator complex.</text>
</comment>
<evidence type="ECO:0000256" key="6">
    <source>
        <dbReference type="ARBA" id="ARBA00023242"/>
    </source>
</evidence>
<keyword evidence="4 7" id="KW-0010">Activator</keyword>
<evidence type="ECO:0000313" key="11">
    <source>
        <dbReference type="WBParaSite" id="SSTP_0000342700.1"/>
    </source>
</evidence>
<dbReference type="GO" id="GO:0070847">
    <property type="term" value="C:core mediator complex"/>
    <property type="evidence" value="ECO:0007669"/>
    <property type="project" value="TreeGrafter"/>
</dbReference>
<keyword evidence="10" id="KW-1185">Reference proteome</keyword>
<dbReference type="PANTHER" id="PTHR12809">
    <property type="entry name" value="MEDIATOR COMPLEX SUBUNIT"/>
    <property type="match status" value="1"/>
</dbReference>
<dbReference type="WBParaSite" id="SSTP_0000342700.1">
    <property type="protein sequence ID" value="SSTP_0000342700.1"/>
    <property type="gene ID" value="SSTP_0000342700"/>
</dbReference>
<evidence type="ECO:0000256" key="4">
    <source>
        <dbReference type="ARBA" id="ARBA00023159"/>
    </source>
</evidence>
<dbReference type="AlphaFoldDB" id="A0A0K0E1Q9"/>
<comment type="similarity">
    <text evidence="2 7">Belongs to the Mediator complex subunit 14 family.</text>
</comment>
<proteinExistence type="inferred from homology"/>
<keyword evidence="3 7" id="KW-0805">Transcription regulation</keyword>
<evidence type="ECO:0000256" key="3">
    <source>
        <dbReference type="ARBA" id="ARBA00023015"/>
    </source>
</evidence>
<dbReference type="Pfam" id="PF08638">
    <property type="entry name" value="Med14"/>
    <property type="match status" value="1"/>
</dbReference>
<evidence type="ECO:0000256" key="1">
    <source>
        <dbReference type="ARBA" id="ARBA00004123"/>
    </source>
</evidence>
<keyword evidence="6 7" id="KW-0539">Nucleus</keyword>
<dbReference type="PANTHER" id="PTHR12809:SF2">
    <property type="entry name" value="MEDIATOR OF RNA POLYMERASE II TRANSCRIPTION SUBUNIT 14"/>
    <property type="match status" value="1"/>
</dbReference>
<comment type="subcellular location">
    <subcellularLocation>
        <location evidence="1 7">Nucleus</location>
    </subcellularLocation>
</comment>
<feature type="domain" description="Mediator of RNA polymerase II transcription subunit 14 RM6" evidence="9">
    <location>
        <begin position="809"/>
        <end position="850"/>
    </location>
</feature>
<sequence>MSENSNSDDNGYDSKKDESFEITIPEFPFEPDDAYSYYENDNIRVKTKLEKGEKLPNLPPVPEQHAPGTIPLAILLQYVCQKINQELFSMTEVVCKTTDVGKKVSLVQFVYITKNLLSKVLAIVKWFRYFKRYRLCIPIQNFLDQQLQQYRDTADALCGIARGELTYARMPQYNIDSAIDVICGVYARLPLSIKKRFIPEPEISTQELANILTRINLAIKTRLSFVAHYLPTRIKNIITINGTVTFVVPGEFEITLTLPGETIDVKWKLLRVKILINDYEMGEGKELVHHLQLKKLHKFCQKILNKSRRPLIGVYNFLHDFCITLQFDLIFGEILNLTQGAYKNKVFISFCNVQKRYISIEYWRRGKAKKGSPTPTYQIVFSIPKKAKNGGIVVEYRPSTSFPVNFYKEFEGKPSVHDILKSAIEYNVYKKLILLKEELEKCRPKLVVKLTGDLLPKVTVNLLNINIQEEGCELSFGVNFFTGAYMCVGDELKESLLLKTIVIGLNNNIDVKKLEKCFDGIRTEFIMKKYVQSVNMLNVRLVVEKTLPSIFRKYSYFENSIKLYFQIIKEPQYYITVTFTDPKKKGLYINFFFLSTIEGKSTIIKLNPLDFYTPPKVNFQRRACLSEIGNTSNYGQKESLLQYTPHQIGAIINGIESKINMIAVCDEFLKKNVILSSVKNDCINNSPYIEIPNISKLIGSDNSKFFENMKDIILRNDSRFKHIWPLEYSLINTPIVEDFYKRDINGQGLVHLTGKKKCFHDVRSSGMLVPNVSFYEIITLALVDKMKAFSMLHKHVYQFAYAYYHYYNQYCRIKLYSYHKLIIAYGENKDQLVFLTYKANKDSFLLSFGQDLGQNFVNGDLNDWEYQNSSILWNPHNLVASFLAEKSGRKSFLLELVDYLINTTKPLTSLYNGIRHKIISSSALTQILIGESIYSEEFDIQLIPHSEYNFKVVCGRMTLEVFMYAKDYVYIKDSSYEKPKLYGLKEFLKSFGGSVIDIDTIETDEVSLEKGARSLPESKCSEIEEILRNSSSVPCYTNIDDDKNNKDMSIKDITGSDGKYREEYFSSSRDLIKISHDSFDKLLYQDSTNKPISDFRNYLYTLRSFERLTTILVHNYGKPMLGGGGLTIHYANVTHHMVKVTFSGAKKPDGTIPCNINFIIFIQPKTFKIKLKLEYIGDIQPTADEISIVEEYFEEVMKYTESPQSIYSFMNLIRMTAPKFFSCITNLMLLQRTPDPSNFYTMNFEFVSIIQRKDELIPKFVPQILINELSGRILIPITIRPQKSDYNNKANDTNNKIKLDFVWEAANNEIYIHNANDEFFKMINQKIIQFNNTVKESLECTLEACIRYILKNEIKST</sequence>
<organism evidence="11">
    <name type="scientific">Strongyloides stercoralis</name>
    <name type="common">Threadworm</name>
    <dbReference type="NCBI Taxonomy" id="6248"/>
    <lineage>
        <taxon>Eukaryota</taxon>
        <taxon>Metazoa</taxon>
        <taxon>Ecdysozoa</taxon>
        <taxon>Nematoda</taxon>
        <taxon>Chromadorea</taxon>
        <taxon>Rhabditida</taxon>
        <taxon>Tylenchina</taxon>
        <taxon>Panagrolaimomorpha</taxon>
        <taxon>Strongyloidoidea</taxon>
        <taxon>Strongyloididae</taxon>
        <taxon>Strongyloides</taxon>
    </lineage>
</organism>
<dbReference type="GO" id="GO:0006357">
    <property type="term" value="P:regulation of transcription by RNA polymerase II"/>
    <property type="evidence" value="ECO:0007669"/>
    <property type="project" value="InterPro"/>
</dbReference>
<dbReference type="STRING" id="6248.A0A0K0E1Q9"/>
<evidence type="ECO:0000259" key="9">
    <source>
        <dbReference type="Pfam" id="PF22984"/>
    </source>
</evidence>
<dbReference type="Pfam" id="PF22984">
    <property type="entry name" value="RM6_Med14"/>
    <property type="match status" value="1"/>
</dbReference>
<dbReference type="Proteomes" id="UP000035681">
    <property type="component" value="Unplaced"/>
</dbReference>
<name>A0A0K0E1Q9_STRER</name>
<dbReference type="WBParaSite" id="TCONS_00003379.p1">
    <property type="protein sequence ID" value="TCONS_00003379.p1"/>
    <property type="gene ID" value="XLOC_003119"/>
</dbReference>
<evidence type="ECO:0000313" key="10">
    <source>
        <dbReference type="Proteomes" id="UP000035681"/>
    </source>
</evidence>
<evidence type="ECO:0000259" key="8">
    <source>
        <dbReference type="Pfam" id="PF08638"/>
    </source>
</evidence>
<reference evidence="11" key="1">
    <citation type="submission" date="2015-08" db="UniProtKB">
        <authorList>
            <consortium name="WormBaseParasite"/>
        </authorList>
    </citation>
    <scope>IDENTIFICATION</scope>
</reference>
<dbReference type="InterPro" id="IPR013947">
    <property type="entry name" value="Mediator_Med14"/>
</dbReference>